<evidence type="ECO:0000256" key="10">
    <source>
        <dbReference type="HAMAP-Rule" id="MF_01820"/>
    </source>
</evidence>
<dbReference type="PANTHER" id="PTHR32120:SF11">
    <property type="entry name" value="SMALL RIBOSOMAL SUBUNIT BIOGENESIS GTPASE RSGA 1, MITOCHONDRIAL-RELATED"/>
    <property type="match status" value="1"/>
</dbReference>
<dbReference type="GO" id="GO:0005737">
    <property type="term" value="C:cytoplasm"/>
    <property type="evidence" value="ECO:0007669"/>
    <property type="project" value="UniProtKB-SubCell"/>
</dbReference>
<feature type="binding site" evidence="10">
    <location>
        <position position="292"/>
    </location>
    <ligand>
        <name>Zn(2+)</name>
        <dbReference type="ChEBI" id="CHEBI:29105"/>
    </ligand>
</feature>
<feature type="binding site" evidence="10">
    <location>
        <position position="287"/>
    </location>
    <ligand>
        <name>Zn(2+)</name>
        <dbReference type="ChEBI" id="CHEBI:29105"/>
    </ligand>
</feature>
<dbReference type="PROSITE" id="PS50936">
    <property type="entry name" value="ENGC_GTPASE"/>
    <property type="match status" value="1"/>
</dbReference>
<evidence type="ECO:0000259" key="11">
    <source>
        <dbReference type="PROSITE" id="PS50936"/>
    </source>
</evidence>
<dbReference type="RefSeq" id="WP_126611052.1">
    <property type="nucleotide sequence ID" value="NZ_CP034562.1"/>
</dbReference>
<dbReference type="InterPro" id="IPR027417">
    <property type="entry name" value="P-loop_NTPase"/>
</dbReference>
<sequence>MKKKKNSGKKKNTSNKTVVDLKVGLITKSTGLWYEVEDTETHQTFKGRLRGKLKLKGMKVTNPIAVGDLVDYALEDEVENTVIIHDIRDRKNIILRQSTRKKWHGHIIASNIDQAILIATLALPKTSLGFIDRFLVAAESYNIPTYIVFNKDDLLEDEDRAYLDELRAIYEPLGYKCLRLSALEDENLDGIKEVINGKKSLLVGHSGVGKSTLLNKLASNVQQRTDEISLFANKGKHTTTFAEMFELTEHNGHLIDTPGIKELGIMGIDENEIGHFFPEIRDVIQECKYNNCTHTHEPQCKVRELVDEGTIAISRYLSYLSMLEGDDNRK</sequence>
<dbReference type="PANTHER" id="PTHR32120">
    <property type="entry name" value="SMALL RIBOSOMAL SUBUNIT BIOGENESIS GTPASE RSGA"/>
    <property type="match status" value="1"/>
</dbReference>
<dbReference type="EC" id="3.6.1.-" evidence="10"/>
<feature type="binding site" evidence="10">
    <location>
        <position position="300"/>
    </location>
    <ligand>
        <name>Zn(2+)</name>
        <dbReference type="ChEBI" id="CHEBI:29105"/>
    </ligand>
</feature>
<evidence type="ECO:0000256" key="4">
    <source>
        <dbReference type="ARBA" id="ARBA00022730"/>
    </source>
</evidence>
<dbReference type="InterPro" id="IPR004881">
    <property type="entry name" value="Ribosome_biogen_GTPase_RsgA"/>
</dbReference>
<protein>
    <recommendedName>
        <fullName evidence="10">Small ribosomal subunit biogenesis GTPase RsgA</fullName>
        <ecNumber evidence="10">3.6.1.-</ecNumber>
    </recommendedName>
</protein>
<gene>
    <name evidence="10 13" type="primary">rsgA</name>
    <name evidence="13" type="ORF">EI427_01980</name>
</gene>
<reference evidence="13 14" key="1">
    <citation type="submission" date="2018-12" db="EMBL/GenBank/DDBJ databases">
        <title>Flammeovirga pectinis sp. nov., isolated from the gut of the Korean scallop, Patinopecten yessoensis.</title>
        <authorList>
            <person name="Bae J.-W."/>
            <person name="Jeong Y.-S."/>
            <person name="Kang W."/>
        </authorList>
    </citation>
    <scope>NUCLEOTIDE SEQUENCE [LARGE SCALE GENOMIC DNA]</scope>
    <source>
        <strain evidence="13 14">L12M1</strain>
    </source>
</reference>
<dbReference type="InterPro" id="IPR012340">
    <property type="entry name" value="NA-bd_OB-fold"/>
</dbReference>
<keyword evidence="14" id="KW-1185">Reference proteome</keyword>
<dbReference type="OrthoDB" id="9809485at2"/>
<feature type="binding site" evidence="10">
    <location>
        <position position="294"/>
    </location>
    <ligand>
        <name>Zn(2+)</name>
        <dbReference type="ChEBI" id="CHEBI:29105"/>
    </ligand>
</feature>
<feature type="domain" description="EngC GTPase" evidence="11">
    <location>
        <begin position="110"/>
        <end position="261"/>
    </location>
</feature>
<dbReference type="NCBIfam" id="TIGR00157">
    <property type="entry name" value="ribosome small subunit-dependent GTPase A"/>
    <property type="match status" value="1"/>
</dbReference>
<evidence type="ECO:0000259" key="12">
    <source>
        <dbReference type="PROSITE" id="PS51721"/>
    </source>
</evidence>
<keyword evidence="7 10" id="KW-0862">Zinc</keyword>
<evidence type="ECO:0000256" key="6">
    <source>
        <dbReference type="ARBA" id="ARBA00022801"/>
    </source>
</evidence>
<evidence type="ECO:0000256" key="2">
    <source>
        <dbReference type="ARBA" id="ARBA00022517"/>
    </source>
</evidence>
<dbReference type="InterPro" id="IPR030378">
    <property type="entry name" value="G_CP_dom"/>
</dbReference>
<evidence type="ECO:0000256" key="5">
    <source>
        <dbReference type="ARBA" id="ARBA00022741"/>
    </source>
</evidence>
<evidence type="ECO:0000256" key="1">
    <source>
        <dbReference type="ARBA" id="ARBA00022490"/>
    </source>
</evidence>
<evidence type="ECO:0000256" key="8">
    <source>
        <dbReference type="ARBA" id="ARBA00022884"/>
    </source>
</evidence>
<comment type="subunit">
    <text evidence="10">Monomer. Associates with 30S ribosomal subunit, binds 16S rRNA.</text>
</comment>
<dbReference type="HAMAP" id="MF_01820">
    <property type="entry name" value="GTPase_RsgA"/>
    <property type="match status" value="1"/>
</dbReference>
<dbReference type="SUPFAM" id="SSF52540">
    <property type="entry name" value="P-loop containing nucleoside triphosphate hydrolases"/>
    <property type="match status" value="1"/>
</dbReference>
<proteinExistence type="inferred from homology"/>
<feature type="domain" description="CP-type G" evidence="12">
    <location>
        <begin position="95"/>
        <end position="263"/>
    </location>
</feature>
<keyword evidence="1 10" id="KW-0963">Cytoplasm</keyword>
<organism evidence="13 14">
    <name type="scientific">Flammeovirga pectinis</name>
    <dbReference type="NCBI Taxonomy" id="2494373"/>
    <lineage>
        <taxon>Bacteria</taxon>
        <taxon>Pseudomonadati</taxon>
        <taxon>Bacteroidota</taxon>
        <taxon>Cytophagia</taxon>
        <taxon>Cytophagales</taxon>
        <taxon>Flammeovirgaceae</taxon>
        <taxon>Flammeovirga</taxon>
    </lineage>
</organism>
<dbReference type="KEGG" id="fll:EI427_01980"/>
<evidence type="ECO:0000256" key="9">
    <source>
        <dbReference type="ARBA" id="ARBA00023134"/>
    </source>
</evidence>
<dbReference type="GO" id="GO:0042274">
    <property type="term" value="P:ribosomal small subunit biogenesis"/>
    <property type="evidence" value="ECO:0007669"/>
    <property type="project" value="UniProtKB-UniRule"/>
</dbReference>
<comment type="cofactor">
    <cofactor evidence="10">
        <name>Zn(2+)</name>
        <dbReference type="ChEBI" id="CHEBI:29105"/>
    </cofactor>
    <text evidence="10">Binds 1 zinc ion per subunit.</text>
</comment>
<dbReference type="GO" id="GO:0003924">
    <property type="term" value="F:GTPase activity"/>
    <property type="evidence" value="ECO:0007669"/>
    <property type="project" value="UniProtKB-UniRule"/>
</dbReference>
<accession>A0A3Q9FJG2</accession>
<keyword evidence="2 10" id="KW-0690">Ribosome biogenesis</keyword>
<dbReference type="InterPro" id="IPR010914">
    <property type="entry name" value="RsgA_GTPase_dom"/>
</dbReference>
<dbReference type="GO" id="GO:0019843">
    <property type="term" value="F:rRNA binding"/>
    <property type="evidence" value="ECO:0007669"/>
    <property type="project" value="UniProtKB-KW"/>
</dbReference>
<dbReference type="GO" id="GO:0046872">
    <property type="term" value="F:metal ion binding"/>
    <property type="evidence" value="ECO:0007669"/>
    <property type="project" value="UniProtKB-KW"/>
</dbReference>
<dbReference type="PROSITE" id="PS51721">
    <property type="entry name" value="G_CP"/>
    <property type="match status" value="1"/>
</dbReference>
<evidence type="ECO:0000313" key="13">
    <source>
        <dbReference type="EMBL" id="AZQ61028.1"/>
    </source>
</evidence>
<feature type="binding site" evidence="10">
    <location>
        <begin position="204"/>
        <end position="212"/>
    </location>
    <ligand>
        <name>GTP</name>
        <dbReference type="ChEBI" id="CHEBI:37565"/>
    </ligand>
</feature>
<name>A0A3Q9FJG2_9BACT</name>
<keyword evidence="3 10" id="KW-0479">Metal-binding</keyword>
<comment type="subcellular location">
    <subcellularLocation>
        <location evidence="10">Cytoplasm</location>
    </subcellularLocation>
</comment>
<dbReference type="AlphaFoldDB" id="A0A3Q9FJG2"/>
<dbReference type="Gene3D" id="1.10.40.50">
    <property type="entry name" value="Probable gtpase engc, domain 3"/>
    <property type="match status" value="1"/>
</dbReference>
<keyword evidence="8 10" id="KW-0694">RNA-binding</keyword>
<dbReference type="CDD" id="cd01854">
    <property type="entry name" value="YjeQ_EngC"/>
    <property type="match status" value="1"/>
</dbReference>
<comment type="similarity">
    <text evidence="10">Belongs to the TRAFAC class YlqF/YawG GTPase family. RsgA subfamily.</text>
</comment>
<dbReference type="Gene3D" id="2.40.50.140">
    <property type="entry name" value="Nucleic acid-binding proteins"/>
    <property type="match status" value="1"/>
</dbReference>
<dbReference type="Gene3D" id="3.40.50.300">
    <property type="entry name" value="P-loop containing nucleotide triphosphate hydrolases"/>
    <property type="match status" value="1"/>
</dbReference>
<dbReference type="Pfam" id="PF03193">
    <property type="entry name" value="RsgA_GTPase"/>
    <property type="match status" value="1"/>
</dbReference>
<keyword evidence="5 10" id="KW-0547">Nucleotide-binding</keyword>
<dbReference type="GO" id="GO:0005525">
    <property type="term" value="F:GTP binding"/>
    <property type="evidence" value="ECO:0007669"/>
    <property type="project" value="UniProtKB-UniRule"/>
</dbReference>
<feature type="binding site" evidence="10">
    <location>
        <begin position="150"/>
        <end position="153"/>
    </location>
    <ligand>
        <name>GTP</name>
        <dbReference type="ChEBI" id="CHEBI:37565"/>
    </ligand>
</feature>
<comment type="function">
    <text evidence="10">One of several proteins that assist in the late maturation steps of the functional core of the 30S ribosomal subunit. Helps release RbfA from mature subunits. May play a role in the assembly of ribosomal proteins into the subunit. Circularly permuted GTPase that catalyzes slow GTP hydrolysis, GTPase activity is stimulated by the 30S ribosomal subunit.</text>
</comment>
<evidence type="ECO:0000256" key="7">
    <source>
        <dbReference type="ARBA" id="ARBA00022833"/>
    </source>
</evidence>
<dbReference type="Proteomes" id="UP000267268">
    <property type="component" value="Chromosome 1"/>
</dbReference>
<keyword evidence="9 10" id="KW-0342">GTP-binding</keyword>
<keyword evidence="6 10" id="KW-0378">Hydrolase</keyword>
<evidence type="ECO:0000313" key="14">
    <source>
        <dbReference type="Proteomes" id="UP000267268"/>
    </source>
</evidence>
<keyword evidence="4 10" id="KW-0699">rRNA-binding</keyword>
<dbReference type="EMBL" id="CP034562">
    <property type="protein sequence ID" value="AZQ61028.1"/>
    <property type="molecule type" value="Genomic_DNA"/>
</dbReference>
<dbReference type="Pfam" id="PF16745">
    <property type="entry name" value="RsgA_N"/>
    <property type="match status" value="1"/>
</dbReference>
<evidence type="ECO:0000256" key="3">
    <source>
        <dbReference type="ARBA" id="ARBA00022723"/>
    </source>
</evidence>
<dbReference type="InterPro" id="IPR031944">
    <property type="entry name" value="RsgA_N"/>
</dbReference>